<evidence type="ECO:0000313" key="1">
    <source>
        <dbReference type="EMBL" id="MFF4777619.1"/>
    </source>
</evidence>
<dbReference type="RefSeq" id="WP_387346123.1">
    <property type="nucleotide sequence ID" value="NZ_JBIAXI010000024.1"/>
</dbReference>
<accession>A0ABW6VE50</accession>
<organism evidence="1 2">
    <name type="scientific">Microtetraspora fusca</name>
    <dbReference type="NCBI Taxonomy" id="1997"/>
    <lineage>
        <taxon>Bacteria</taxon>
        <taxon>Bacillati</taxon>
        <taxon>Actinomycetota</taxon>
        <taxon>Actinomycetes</taxon>
        <taxon>Streptosporangiales</taxon>
        <taxon>Streptosporangiaceae</taxon>
        <taxon>Microtetraspora</taxon>
    </lineage>
</organism>
<dbReference type="Proteomes" id="UP001602119">
    <property type="component" value="Unassembled WGS sequence"/>
</dbReference>
<proteinExistence type="predicted"/>
<dbReference type="EMBL" id="JBIAXI010000024">
    <property type="protein sequence ID" value="MFF4777619.1"/>
    <property type="molecule type" value="Genomic_DNA"/>
</dbReference>
<keyword evidence="2" id="KW-1185">Reference proteome</keyword>
<protein>
    <submittedName>
        <fullName evidence="1">Uncharacterized protein</fullName>
    </submittedName>
</protein>
<sequence>MTTITPTTKPRRRRNSPRPPHLINYRTWTLVPYLEKFLADGWTVADLAEVTKVETGTIAGVLDRSITILNSATAKALQHLTTEQLLSDGTGPMPIRLTAWKLGSLYAAGHTTTELARRLEQPDQVILDIIHRRPAGVPRDLAADIDVLFGLLEDIPGPSPAAAAVAAGLGWRIPDEYSPDGRLWDDFDPAHDEVRAEREAEATTRLEVLRMTIRLRYTASRIGRELGIPKETARSYRDGAGVLVTSNRTYAPGTGDPYQSLIDPRCAVRVKQICRVLDQYETFRELDPFLLVQSLGLMQDERWQVDGKPKLVTAA</sequence>
<comment type="caution">
    <text evidence="1">The sequence shown here is derived from an EMBL/GenBank/DDBJ whole genome shotgun (WGS) entry which is preliminary data.</text>
</comment>
<gene>
    <name evidence="1" type="ORF">ACFY05_32810</name>
</gene>
<name>A0ABW6VE50_MICFU</name>
<evidence type="ECO:0000313" key="2">
    <source>
        <dbReference type="Proteomes" id="UP001602119"/>
    </source>
</evidence>
<reference evidence="1 2" key="1">
    <citation type="submission" date="2024-10" db="EMBL/GenBank/DDBJ databases">
        <title>The Natural Products Discovery Center: Release of the First 8490 Sequenced Strains for Exploring Actinobacteria Biosynthetic Diversity.</title>
        <authorList>
            <person name="Kalkreuter E."/>
            <person name="Kautsar S.A."/>
            <person name="Yang D."/>
            <person name="Bader C.D."/>
            <person name="Teijaro C.N."/>
            <person name="Fluegel L."/>
            <person name="Davis C.M."/>
            <person name="Simpson J.R."/>
            <person name="Lauterbach L."/>
            <person name="Steele A.D."/>
            <person name="Gui C."/>
            <person name="Meng S."/>
            <person name="Li G."/>
            <person name="Viehrig K."/>
            <person name="Ye F."/>
            <person name="Su P."/>
            <person name="Kiefer A.F."/>
            <person name="Nichols A."/>
            <person name="Cepeda A.J."/>
            <person name="Yan W."/>
            <person name="Fan B."/>
            <person name="Jiang Y."/>
            <person name="Adhikari A."/>
            <person name="Zheng C.-J."/>
            <person name="Schuster L."/>
            <person name="Cowan T.M."/>
            <person name="Smanski M.J."/>
            <person name="Chevrette M.G."/>
            <person name="De Carvalho L.P.S."/>
            <person name="Shen B."/>
        </authorList>
    </citation>
    <scope>NUCLEOTIDE SEQUENCE [LARGE SCALE GENOMIC DNA]</scope>
    <source>
        <strain evidence="1 2">NPDC001281</strain>
    </source>
</reference>